<dbReference type="Gene3D" id="3.40.720.10">
    <property type="entry name" value="Alkaline Phosphatase, subunit A"/>
    <property type="match status" value="1"/>
</dbReference>
<dbReference type="AlphaFoldDB" id="H1S7Y6"/>
<protein>
    <submittedName>
        <fullName evidence="2">Sulfatase</fullName>
    </submittedName>
</protein>
<name>H1S7Y6_9BURK</name>
<dbReference type="InterPro" id="IPR052701">
    <property type="entry name" value="GAG_Ulvan_Degrading_Sulfatases"/>
</dbReference>
<gene>
    <name evidence="2" type="ORF">OR16_20402</name>
</gene>
<dbReference type="Pfam" id="PF00884">
    <property type="entry name" value="Sulfatase"/>
    <property type="match status" value="1"/>
</dbReference>
<proteinExistence type="predicted"/>
<comment type="caution">
    <text evidence="2">The sequence shown here is derived from an EMBL/GenBank/DDBJ whole genome shotgun (WGS) entry which is preliminary data.</text>
</comment>
<dbReference type="PANTHER" id="PTHR43751">
    <property type="entry name" value="SULFATASE"/>
    <property type="match status" value="1"/>
</dbReference>
<accession>H1S7Y6</accession>
<dbReference type="EMBL" id="AHJE01000049">
    <property type="protein sequence ID" value="EHP41385.1"/>
    <property type="molecule type" value="Genomic_DNA"/>
</dbReference>
<dbReference type="InterPro" id="IPR000917">
    <property type="entry name" value="Sulfatase_N"/>
</dbReference>
<evidence type="ECO:0000259" key="1">
    <source>
        <dbReference type="Pfam" id="PF00884"/>
    </source>
</evidence>
<dbReference type="InterPro" id="IPR017850">
    <property type="entry name" value="Alkaline_phosphatase_core_sf"/>
</dbReference>
<reference evidence="2 3" key="1">
    <citation type="journal article" date="2012" name="J. Bacteriol.">
        <title>De Novo Genome Project of Cupriavidus basilensis OR16.</title>
        <authorList>
            <person name="Cserhati M."/>
            <person name="Kriszt B."/>
            <person name="Szoboszlay S."/>
            <person name="Toth A."/>
            <person name="Szabo I."/>
            <person name="Tancsics A."/>
            <person name="Nagy I."/>
            <person name="Horvath B."/>
            <person name="Nagy I."/>
            <person name="Kukolya J."/>
        </authorList>
    </citation>
    <scope>NUCLEOTIDE SEQUENCE [LARGE SCALE GENOMIC DNA]</scope>
    <source>
        <strain evidence="2 3">OR16</strain>
    </source>
</reference>
<dbReference type="RefSeq" id="WP_006159531.1">
    <property type="nucleotide sequence ID" value="NZ_AHJE01000049.1"/>
</dbReference>
<dbReference type="Proteomes" id="UP000005808">
    <property type="component" value="Unassembled WGS sequence"/>
</dbReference>
<dbReference type="SUPFAM" id="SSF53649">
    <property type="entry name" value="Alkaline phosphatase-like"/>
    <property type="match status" value="1"/>
</dbReference>
<dbReference type="PATRIC" id="fig|1127483.3.peg.4093"/>
<organism evidence="2 3">
    <name type="scientific">Cupriavidus basilensis OR16</name>
    <dbReference type="NCBI Taxonomy" id="1127483"/>
    <lineage>
        <taxon>Bacteria</taxon>
        <taxon>Pseudomonadati</taxon>
        <taxon>Pseudomonadota</taxon>
        <taxon>Betaproteobacteria</taxon>
        <taxon>Burkholderiales</taxon>
        <taxon>Burkholderiaceae</taxon>
        <taxon>Cupriavidus</taxon>
    </lineage>
</organism>
<evidence type="ECO:0000313" key="3">
    <source>
        <dbReference type="Proteomes" id="UP000005808"/>
    </source>
</evidence>
<dbReference type="OrthoDB" id="9766107at2"/>
<evidence type="ECO:0000313" key="2">
    <source>
        <dbReference type="EMBL" id="EHP41385.1"/>
    </source>
</evidence>
<dbReference type="CDD" id="cd16148">
    <property type="entry name" value="sulfatase_like"/>
    <property type="match status" value="1"/>
</dbReference>
<dbReference type="PANTHER" id="PTHR43751:SF3">
    <property type="entry name" value="SULFATASE N-TERMINAL DOMAIN-CONTAINING PROTEIN"/>
    <property type="match status" value="1"/>
</dbReference>
<feature type="domain" description="Sulfatase N-terminal" evidence="1">
    <location>
        <begin position="4"/>
        <end position="335"/>
    </location>
</feature>
<sequence>MRLLYIDIDTLRPDHLGCYGYHRNTSPNIDKLAAESILFRNVHASDTPCLPSRTALLTGRFGIHNGVVNHGGVDADPVIGGPERKFWSRLQLESFPFLLQQAGLKTVSISSFAQRHSAFQWYAGFDEAYNVGKFGLETADEVFAIASDWLARHGAQDNWFLHVHMWDPHTPYRAAADYGQPFANDPLPGWLTEEIRARDWQGCGPHTAQECTGFAPQAAARAYFPRQPQEIPDMEAVRAMFDGYDTGVLVADEYVGKLMARLAELGVKDETAIMLSSDHGETLGELNVYGDHQTADQFTTNVPLLLKWPGIEPGRERQAFHYQVDVTATVLELLGQTVPASWDGASFAGSLKDGIDEGRSHLVVSQGAWTCQRAVRFENWILICTLHDGYHLFDDVMLFDLLADPHEQNNLAGARPEIVEKGLALLKDWLDRMLPDAARGRDPLRNVVAEGGPYHVRGELPAYLDRLRATGRGDKADALARKYERDLKRLPAAGALPPIPAHVLRSLQGAKR</sequence>